<accession>A0A914YS76</accession>
<organism evidence="1 2">
    <name type="scientific">Panagrolaimus superbus</name>
    <dbReference type="NCBI Taxonomy" id="310955"/>
    <lineage>
        <taxon>Eukaryota</taxon>
        <taxon>Metazoa</taxon>
        <taxon>Ecdysozoa</taxon>
        <taxon>Nematoda</taxon>
        <taxon>Chromadorea</taxon>
        <taxon>Rhabditida</taxon>
        <taxon>Tylenchina</taxon>
        <taxon>Panagrolaimomorpha</taxon>
        <taxon>Panagrolaimoidea</taxon>
        <taxon>Panagrolaimidae</taxon>
        <taxon>Panagrolaimus</taxon>
    </lineage>
</organism>
<proteinExistence type="predicted"/>
<dbReference type="Proteomes" id="UP000887577">
    <property type="component" value="Unplaced"/>
</dbReference>
<name>A0A914YS76_9BILA</name>
<reference evidence="2" key="1">
    <citation type="submission" date="2022-11" db="UniProtKB">
        <authorList>
            <consortium name="WormBaseParasite"/>
        </authorList>
    </citation>
    <scope>IDENTIFICATION</scope>
</reference>
<sequence>MFNQEFITWFKEQAKEDATRFVGNQEVDEKKLINWLEATPRDTTFIEYVDEKGIVTKKGVRRLAEYLNELGGIYKVNLQMERNQNNLLHDVSSDATPTQRKMLIIVKMVQIL</sequence>
<protein>
    <submittedName>
        <fullName evidence="2">Uncharacterized protein</fullName>
    </submittedName>
</protein>
<dbReference type="AlphaFoldDB" id="A0A914YS76"/>
<evidence type="ECO:0000313" key="2">
    <source>
        <dbReference type="WBParaSite" id="PSU_v2.g2503.t1"/>
    </source>
</evidence>
<dbReference type="WBParaSite" id="PSU_v2.g2503.t1">
    <property type="protein sequence ID" value="PSU_v2.g2503.t1"/>
    <property type="gene ID" value="PSU_v2.g2503"/>
</dbReference>
<keyword evidence="1" id="KW-1185">Reference proteome</keyword>
<evidence type="ECO:0000313" key="1">
    <source>
        <dbReference type="Proteomes" id="UP000887577"/>
    </source>
</evidence>